<accession>A0A7M4DS15</accession>
<dbReference type="InterPro" id="IPR007061">
    <property type="entry name" value="MST-like"/>
</dbReference>
<gene>
    <name evidence="1" type="ORF">HALOF300_04962</name>
</gene>
<dbReference type="SUPFAM" id="SSF109854">
    <property type="entry name" value="DinB/YfiT-like putative metalloenzymes"/>
    <property type="match status" value="1"/>
</dbReference>
<organism evidence="1 2">
    <name type="scientific">Occultella aeris</name>
    <dbReference type="NCBI Taxonomy" id="2761496"/>
    <lineage>
        <taxon>Bacteria</taxon>
        <taxon>Bacillati</taxon>
        <taxon>Actinomycetota</taxon>
        <taxon>Actinomycetes</taxon>
        <taxon>Micrococcales</taxon>
        <taxon>Ruaniaceae</taxon>
        <taxon>Occultella</taxon>
    </lineage>
</organism>
<dbReference type="InterPro" id="IPR034660">
    <property type="entry name" value="DinB/YfiT-like"/>
</dbReference>
<dbReference type="RefSeq" id="WP_156743522.1">
    <property type="nucleotide sequence ID" value="NZ_CACRYJ010000068.1"/>
</dbReference>
<reference evidence="1 2" key="1">
    <citation type="submission" date="2019-11" db="EMBL/GenBank/DDBJ databases">
        <authorList>
            <person name="Criscuolo A."/>
        </authorList>
    </citation>
    <scope>NUCLEOTIDE SEQUENCE [LARGE SCALE GENOMIC DNA]</scope>
    <source>
        <strain evidence="1">CIP111667</strain>
    </source>
</reference>
<keyword evidence="2" id="KW-1185">Reference proteome</keyword>
<dbReference type="Gene3D" id="1.20.120.450">
    <property type="entry name" value="dinb family like domain"/>
    <property type="match status" value="1"/>
</dbReference>
<evidence type="ECO:0000313" key="2">
    <source>
        <dbReference type="Proteomes" id="UP000419743"/>
    </source>
</evidence>
<evidence type="ECO:0000313" key="1">
    <source>
        <dbReference type="EMBL" id="VZO40259.1"/>
    </source>
</evidence>
<comment type="caution">
    <text evidence="1">The sequence shown here is derived from an EMBL/GenBank/DDBJ whole genome shotgun (WGS) entry which is preliminary data.</text>
</comment>
<name>A0A7M4DS15_9MICO</name>
<dbReference type="Pfam" id="PF04978">
    <property type="entry name" value="MST"/>
    <property type="match status" value="1"/>
</dbReference>
<protein>
    <submittedName>
        <fullName evidence="1">DinB superfamily protein</fullName>
    </submittedName>
</protein>
<sequence>MSVSTDILTDGFSRVQGVVHRILEGADEAVLTARLDPASNTIAWLVWHLTRVQDDHIADAAGSDQVWTSAGWADTFDLPLPAADTGYGHSAEQVSLVRPAAADLRGYHDAVHARTLGYVAGLTEDELKAVIDTSWDPPVTLAVRLVSVIADDLQHAGQAAFIKGALGRTS</sequence>
<dbReference type="EMBL" id="CACRYJ010000068">
    <property type="protein sequence ID" value="VZO40259.1"/>
    <property type="molecule type" value="Genomic_DNA"/>
</dbReference>
<proteinExistence type="predicted"/>
<dbReference type="AlphaFoldDB" id="A0A7M4DS15"/>
<dbReference type="NCBIfam" id="NF047843">
    <property type="entry name" value="MST_Rv0443"/>
    <property type="match status" value="1"/>
</dbReference>
<dbReference type="Proteomes" id="UP000419743">
    <property type="component" value="Unassembled WGS sequence"/>
</dbReference>